<evidence type="ECO:0000256" key="1">
    <source>
        <dbReference type="ARBA" id="ARBA00000118"/>
    </source>
</evidence>
<evidence type="ECO:0000259" key="11">
    <source>
        <dbReference type="Pfam" id="PF00694"/>
    </source>
</evidence>
<dbReference type="NCBIfam" id="NF009520">
    <property type="entry name" value="PRK12881.1"/>
    <property type="match status" value="1"/>
</dbReference>
<dbReference type="InterPro" id="IPR001030">
    <property type="entry name" value="Acoase/IPM_deHydtase_lsu_aba"/>
</dbReference>
<dbReference type="NCBIfam" id="TIGR01341">
    <property type="entry name" value="aconitase_1"/>
    <property type="match status" value="1"/>
</dbReference>
<evidence type="ECO:0000256" key="2">
    <source>
        <dbReference type="ARBA" id="ARBA00001966"/>
    </source>
</evidence>
<evidence type="ECO:0000256" key="6">
    <source>
        <dbReference type="ARBA" id="ARBA00023004"/>
    </source>
</evidence>
<evidence type="ECO:0000256" key="7">
    <source>
        <dbReference type="ARBA" id="ARBA00023014"/>
    </source>
</evidence>
<dbReference type="PANTHER" id="PTHR11670">
    <property type="entry name" value="ACONITASE/IRON-RESPONSIVE ELEMENT FAMILY MEMBER"/>
    <property type="match status" value="1"/>
</dbReference>
<dbReference type="RefSeq" id="WP_062997441.1">
    <property type="nucleotide sequence ID" value="NZ_BMMH01000005.1"/>
</dbReference>
<gene>
    <name evidence="12" type="ORF">GCM10011588_30760</name>
</gene>
<dbReference type="Pfam" id="PF00694">
    <property type="entry name" value="Aconitase_C"/>
    <property type="match status" value="1"/>
</dbReference>
<dbReference type="Pfam" id="PF00330">
    <property type="entry name" value="Aconitase"/>
    <property type="match status" value="1"/>
</dbReference>
<dbReference type="InterPro" id="IPR006249">
    <property type="entry name" value="Aconitase/IRP2"/>
</dbReference>
<name>A0A917VTW3_9NOCA</name>
<feature type="domain" description="Aconitase/3-isopropylmalate dehydratase large subunit alpha/beta/alpha" evidence="10">
    <location>
        <begin position="70"/>
        <end position="542"/>
    </location>
</feature>
<dbReference type="EC" id="4.2.1.3" evidence="9"/>
<dbReference type="Gene3D" id="3.20.19.10">
    <property type="entry name" value="Aconitase, domain 4"/>
    <property type="match status" value="1"/>
</dbReference>
<accession>A0A917VTW3</accession>
<evidence type="ECO:0000259" key="10">
    <source>
        <dbReference type="Pfam" id="PF00330"/>
    </source>
</evidence>
<dbReference type="PROSITE" id="PS00450">
    <property type="entry name" value="ACONITASE_1"/>
    <property type="match status" value="1"/>
</dbReference>
<dbReference type="InterPro" id="IPR000573">
    <property type="entry name" value="AconitaseA/IPMdHydase_ssu_swvl"/>
</dbReference>
<keyword evidence="8 9" id="KW-0456">Lyase</keyword>
<keyword evidence="13" id="KW-1185">Reference proteome</keyword>
<dbReference type="InterPro" id="IPR015928">
    <property type="entry name" value="Aconitase/3IPM_dehydase_swvl"/>
</dbReference>
<comment type="pathway">
    <text evidence="3">Organic acid metabolism; propanoate degradation.</text>
</comment>
<comment type="similarity">
    <text evidence="4 9">Belongs to the aconitase/IPM isomerase family.</text>
</comment>
<evidence type="ECO:0000313" key="12">
    <source>
        <dbReference type="EMBL" id="GGL14098.1"/>
    </source>
</evidence>
<comment type="catalytic activity">
    <reaction evidence="9">
        <text>citrate = D-threo-isocitrate</text>
        <dbReference type="Rhea" id="RHEA:10336"/>
        <dbReference type="ChEBI" id="CHEBI:15562"/>
        <dbReference type="ChEBI" id="CHEBI:16947"/>
        <dbReference type="EC" id="4.2.1.3"/>
    </reaction>
</comment>
<dbReference type="PROSITE" id="PS01244">
    <property type="entry name" value="ACONITASE_2"/>
    <property type="match status" value="1"/>
</dbReference>
<dbReference type="FunFam" id="3.20.19.10:FF:000001">
    <property type="entry name" value="Aconitate hydratase"/>
    <property type="match status" value="1"/>
</dbReference>
<keyword evidence="5" id="KW-0479">Metal-binding</keyword>
<dbReference type="EMBL" id="BMMH01000005">
    <property type="protein sequence ID" value="GGL14098.1"/>
    <property type="molecule type" value="Genomic_DNA"/>
</dbReference>
<dbReference type="InterPro" id="IPR036008">
    <property type="entry name" value="Aconitase_4Fe-4S_dom"/>
</dbReference>
<comment type="catalytic activity">
    <reaction evidence="1">
        <text>(2S,3R)-3-hydroxybutane-1,2,3-tricarboxylate = 2-methyl-cis-aconitate + H2O</text>
        <dbReference type="Rhea" id="RHEA:17941"/>
        <dbReference type="ChEBI" id="CHEBI:15377"/>
        <dbReference type="ChEBI" id="CHEBI:57429"/>
        <dbReference type="ChEBI" id="CHEBI:57872"/>
        <dbReference type="EC" id="4.2.1.99"/>
    </reaction>
</comment>
<keyword evidence="6 9" id="KW-0408">Iron</keyword>
<protein>
    <recommendedName>
        <fullName evidence="9">Aconitate hydratase</fullName>
        <shortName evidence="9">Aconitase</shortName>
        <ecNumber evidence="9">4.2.1.3</ecNumber>
    </recommendedName>
</protein>
<dbReference type="GO" id="GO:0047456">
    <property type="term" value="F:2-methylisocitrate dehydratase activity"/>
    <property type="evidence" value="ECO:0007669"/>
    <property type="project" value="UniProtKB-EC"/>
</dbReference>
<dbReference type="Gene3D" id="3.30.499.10">
    <property type="entry name" value="Aconitase, domain 3"/>
    <property type="match status" value="2"/>
</dbReference>
<sequence>MTVDSFHALRRLPGTTAQFFDLGAAEKAGAGALHRLPYAIRVLVENALRHEDGRTVGADHIRALATGDRSVSIPFTPERVLLQDASGIPVLADMITVQERAAADGIDPGAVSPRKRMDLVVDHALELDIAGTSDAATTNLALEYDRHADRYRFLRWAQSRFPTLRVVPPGLGICHQLNLEVLADVVSADGPGPGALARFDSVVGTDSHTTMINALSVAGWGVGGIEATAAALGQPILIPVPAVVGVRVTGVLRPGILATDVALTLTSMLRAHGVVARIVEFHGPGLAGLSVPDRGTLANMAPEYGATMAYFPADERTLAYLATTGRPEATVTLARAYLTAQGMLYTSELPAPEYDEVLELNLSEVQRTMAGPSRPHQTFAAAGLAETVPRPGPEDAGDTGRLRDGDVVIAAITSCTNTSNPKAMVAAGLLARNAVARGLTRAPWTKTSLTPGSRRTADLLHAAGLQSALDDLGFTVAGFGCGTCMGNSGPLDTGITEQINEHSLSVAAVLSGNRNFPGRIHPDVTHSYLTSPPMVVAMAIAGRTSIAFPDEPLAFDRHGRPVLLDEIWPSDEEIAAVVECDEKRSLTHVELLPVTTPEWESLPRPEGNHYDWDSETGLIRRPPFADTALTRPVATGDILSARPLLLLGDGITTDHISPVARILSESPAGRWLAERGVPPEKFGSYSARRLNHDVMVRGGFANPRLENRLTPGEQGPWTRLMPEGDIVPVHEAAANYAAREVPTVVVAGHSYGAGSARDWAAKVTRLLGIHAVIAQSFERIHRTNLVAMGIVPVECPDLSPADLDGSEQFDITGLAAGPDLRTPVQVTVRTATGAEHRFDAHARIDTPVEADWIRAGGLIAHLLTTASPASPSR</sequence>
<dbReference type="SUPFAM" id="SSF52016">
    <property type="entry name" value="LeuD/IlvD-like"/>
    <property type="match status" value="1"/>
</dbReference>
<evidence type="ECO:0000256" key="8">
    <source>
        <dbReference type="ARBA" id="ARBA00023239"/>
    </source>
</evidence>
<dbReference type="NCBIfam" id="NF006757">
    <property type="entry name" value="PRK09277.1"/>
    <property type="match status" value="1"/>
</dbReference>
<comment type="function">
    <text evidence="9">Catalyzes the isomerization of citrate to isocitrate via cis-aconitate.</text>
</comment>
<reference evidence="12" key="1">
    <citation type="journal article" date="2014" name="Int. J. Syst. Evol. Microbiol.">
        <title>Complete genome sequence of Corynebacterium casei LMG S-19264T (=DSM 44701T), isolated from a smear-ripened cheese.</title>
        <authorList>
            <consortium name="US DOE Joint Genome Institute (JGI-PGF)"/>
            <person name="Walter F."/>
            <person name="Albersmeier A."/>
            <person name="Kalinowski J."/>
            <person name="Ruckert C."/>
        </authorList>
    </citation>
    <scope>NUCLEOTIDE SEQUENCE</scope>
    <source>
        <strain evidence="12">CGMCC 4.3508</strain>
    </source>
</reference>
<dbReference type="InterPro" id="IPR015931">
    <property type="entry name" value="Acnase/IPM_dHydase_lsu_aba_1/3"/>
</dbReference>
<feature type="domain" description="Aconitase A/isopropylmalate dehydratase small subunit swivel" evidence="11">
    <location>
        <begin position="671"/>
        <end position="796"/>
    </location>
</feature>
<dbReference type="Proteomes" id="UP000638263">
    <property type="component" value="Unassembled WGS sequence"/>
</dbReference>
<dbReference type="GO" id="GO:0046872">
    <property type="term" value="F:metal ion binding"/>
    <property type="evidence" value="ECO:0007669"/>
    <property type="project" value="UniProtKB-KW"/>
</dbReference>
<evidence type="ECO:0000256" key="5">
    <source>
        <dbReference type="ARBA" id="ARBA00022723"/>
    </source>
</evidence>
<dbReference type="PRINTS" id="PR00415">
    <property type="entry name" value="ACONITASE"/>
</dbReference>
<comment type="cofactor">
    <cofactor evidence="2">
        <name>[4Fe-4S] cluster</name>
        <dbReference type="ChEBI" id="CHEBI:49883"/>
    </cofactor>
</comment>
<evidence type="ECO:0000256" key="3">
    <source>
        <dbReference type="ARBA" id="ARBA00005026"/>
    </source>
</evidence>
<evidence type="ECO:0000256" key="9">
    <source>
        <dbReference type="RuleBase" id="RU361275"/>
    </source>
</evidence>
<dbReference type="SUPFAM" id="SSF53732">
    <property type="entry name" value="Aconitase iron-sulfur domain"/>
    <property type="match status" value="1"/>
</dbReference>
<reference evidence="12" key="2">
    <citation type="submission" date="2020-09" db="EMBL/GenBank/DDBJ databases">
        <authorList>
            <person name="Sun Q."/>
            <person name="Zhou Y."/>
        </authorList>
    </citation>
    <scope>NUCLEOTIDE SEQUENCE</scope>
    <source>
        <strain evidence="12">CGMCC 4.3508</strain>
    </source>
</reference>
<proteinExistence type="inferred from homology"/>
<dbReference type="GO" id="GO:0051539">
    <property type="term" value="F:4 iron, 4 sulfur cluster binding"/>
    <property type="evidence" value="ECO:0007669"/>
    <property type="project" value="UniProtKB-KW"/>
</dbReference>
<organism evidence="12 13">
    <name type="scientific">Nocardia jinanensis</name>
    <dbReference type="NCBI Taxonomy" id="382504"/>
    <lineage>
        <taxon>Bacteria</taxon>
        <taxon>Bacillati</taxon>
        <taxon>Actinomycetota</taxon>
        <taxon>Actinomycetes</taxon>
        <taxon>Mycobacteriales</taxon>
        <taxon>Nocardiaceae</taxon>
        <taxon>Nocardia</taxon>
    </lineage>
</organism>
<evidence type="ECO:0000256" key="4">
    <source>
        <dbReference type="ARBA" id="ARBA00007185"/>
    </source>
</evidence>
<dbReference type="AlphaFoldDB" id="A0A917VTW3"/>
<comment type="caution">
    <text evidence="12">The sequence shown here is derived from an EMBL/GenBank/DDBJ whole genome shotgun (WGS) entry which is preliminary data.</text>
</comment>
<keyword evidence="9" id="KW-0004">4Fe-4S</keyword>
<keyword evidence="7 9" id="KW-0411">Iron-sulfur</keyword>
<dbReference type="InterPro" id="IPR018136">
    <property type="entry name" value="Aconitase_4Fe-4S_BS"/>
</dbReference>
<evidence type="ECO:0000313" key="13">
    <source>
        <dbReference type="Proteomes" id="UP000638263"/>
    </source>
</evidence>
<dbReference type="GO" id="GO:0003994">
    <property type="term" value="F:aconitate hydratase activity"/>
    <property type="evidence" value="ECO:0007669"/>
    <property type="project" value="UniProtKB-EC"/>
</dbReference>